<reference evidence="2 3" key="1">
    <citation type="submission" date="2021-06" db="EMBL/GenBank/DDBJ databases">
        <authorList>
            <person name="Palmer J.M."/>
        </authorList>
    </citation>
    <scope>NUCLEOTIDE SEQUENCE [LARGE SCALE GENOMIC DNA]</scope>
    <source>
        <strain evidence="2 3">MEX-2019</strain>
        <tissue evidence="2">Muscle</tissue>
    </source>
</reference>
<organism evidence="2 3">
    <name type="scientific">Crenichthys baileyi</name>
    <name type="common">White River springfish</name>
    <dbReference type="NCBI Taxonomy" id="28760"/>
    <lineage>
        <taxon>Eukaryota</taxon>
        <taxon>Metazoa</taxon>
        <taxon>Chordata</taxon>
        <taxon>Craniata</taxon>
        <taxon>Vertebrata</taxon>
        <taxon>Euteleostomi</taxon>
        <taxon>Actinopterygii</taxon>
        <taxon>Neopterygii</taxon>
        <taxon>Teleostei</taxon>
        <taxon>Neoteleostei</taxon>
        <taxon>Acanthomorphata</taxon>
        <taxon>Ovalentaria</taxon>
        <taxon>Atherinomorphae</taxon>
        <taxon>Cyprinodontiformes</taxon>
        <taxon>Goodeidae</taxon>
        <taxon>Crenichthys</taxon>
    </lineage>
</organism>
<protein>
    <submittedName>
        <fullName evidence="2">Uncharacterized protein</fullName>
    </submittedName>
</protein>
<proteinExistence type="predicted"/>
<evidence type="ECO:0000256" key="1">
    <source>
        <dbReference type="SAM" id="MobiDB-lite"/>
    </source>
</evidence>
<gene>
    <name evidence="2" type="ORF">CRENBAI_001871</name>
</gene>
<evidence type="ECO:0000313" key="3">
    <source>
        <dbReference type="Proteomes" id="UP001311232"/>
    </source>
</evidence>
<dbReference type="AlphaFoldDB" id="A0AAV9R5Q1"/>
<evidence type="ECO:0000313" key="2">
    <source>
        <dbReference type="EMBL" id="KAK5603729.1"/>
    </source>
</evidence>
<dbReference type="Proteomes" id="UP001311232">
    <property type="component" value="Unassembled WGS sequence"/>
</dbReference>
<comment type="caution">
    <text evidence="2">The sequence shown here is derived from an EMBL/GenBank/DDBJ whole genome shotgun (WGS) entry which is preliminary data.</text>
</comment>
<dbReference type="EMBL" id="JAHHUM010002409">
    <property type="protein sequence ID" value="KAK5603729.1"/>
    <property type="molecule type" value="Genomic_DNA"/>
</dbReference>
<keyword evidence="3" id="KW-1185">Reference proteome</keyword>
<name>A0AAV9R5Q1_9TELE</name>
<accession>A0AAV9R5Q1</accession>
<feature type="region of interest" description="Disordered" evidence="1">
    <location>
        <begin position="1"/>
        <end position="36"/>
    </location>
</feature>
<sequence>MTRMEITRLSSEQPPLPPPPQTGCPSSQAAAGRCRALQGGERAVGVPAVEEDERISATVTVALAKTSPSAVLDVP</sequence>